<proteinExistence type="predicted"/>
<dbReference type="Pfam" id="PF08240">
    <property type="entry name" value="ADH_N"/>
    <property type="match status" value="1"/>
</dbReference>
<keyword evidence="5" id="KW-1185">Reference proteome</keyword>
<dbReference type="Gene3D" id="3.40.50.720">
    <property type="entry name" value="NAD(P)-binding Rossmann-like Domain"/>
    <property type="match status" value="1"/>
</dbReference>
<dbReference type="InterPro" id="IPR013149">
    <property type="entry name" value="ADH-like_C"/>
</dbReference>
<reference evidence="4 5" key="1">
    <citation type="submission" date="2019-09" db="EMBL/GenBank/DDBJ databases">
        <title>Gimesia benthica sp. nov., a novel bacterium isolated from deep-sea water of the Northwest Indian Ocean.</title>
        <authorList>
            <person name="Dai X."/>
        </authorList>
    </citation>
    <scope>NUCLEOTIDE SEQUENCE [LARGE SCALE GENOMIC DNA]</scope>
    <source>
        <strain evidence="4 5">E7</strain>
    </source>
</reference>
<dbReference type="InterPro" id="IPR011032">
    <property type="entry name" value="GroES-like_sf"/>
</dbReference>
<dbReference type="InterPro" id="IPR036291">
    <property type="entry name" value="NAD(P)-bd_dom_sf"/>
</dbReference>
<dbReference type="SUPFAM" id="SSF51735">
    <property type="entry name" value="NAD(P)-binding Rossmann-fold domains"/>
    <property type="match status" value="1"/>
</dbReference>
<dbReference type="SUPFAM" id="SSF50129">
    <property type="entry name" value="GroES-like"/>
    <property type="match status" value="1"/>
</dbReference>
<dbReference type="GO" id="GO:0016491">
    <property type="term" value="F:oxidoreductase activity"/>
    <property type="evidence" value="ECO:0007669"/>
    <property type="project" value="UniProtKB-KW"/>
</dbReference>
<evidence type="ECO:0000313" key="4">
    <source>
        <dbReference type="EMBL" id="QGQ21722.1"/>
    </source>
</evidence>
<dbReference type="PANTHER" id="PTHR43401:SF2">
    <property type="entry name" value="L-THREONINE 3-DEHYDROGENASE"/>
    <property type="match status" value="1"/>
</dbReference>
<dbReference type="Pfam" id="PF00107">
    <property type="entry name" value="ADH_zinc_N"/>
    <property type="match status" value="1"/>
</dbReference>
<dbReference type="InterPro" id="IPR050129">
    <property type="entry name" value="Zn_alcohol_dh"/>
</dbReference>
<dbReference type="InterPro" id="IPR013154">
    <property type="entry name" value="ADH-like_N"/>
</dbReference>
<feature type="domain" description="Alcohol dehydrogenase-like C-terminal" evidence="2">
    <location>
        <begin position="172"/>
        <end position="303"/>
    </location>
</feature>
<dbReference type="PANTHER" id="PTHR43401">
    <property type="entry name" value="L-THREONINE 3-DEHYDROGENASE"/>
    <property type="match status" value="1"/>
</dbReference>
<evidence type="ECO:0000313" key="5">
    <source>
        <dbReference type="Proteomes" id="UP000427281"/>
    </source>
</evidence>
<keyword evidence="1" id="KW-0560">Oxidoreductase</keyword>
<protein>
    <submittedName>
        <fullName evidence="4">Zinc-binding dehydrogenase</fullName>
    </submittedName>
</protein>
<accession>A0A6I6A839</accession>
<feature type="domain" description="Alcohol dehydrogenase-like N-terminal" evidence="3">
    <location>
        <begin position="54"/>
        <end position="113"/>
    </location>
</feature>
<evidence type="ECO:0000259" key="2">
    <source>
        <dbReference type="Pfam" id="PF00107"/>
    </source>
</evidence>
<dbReference type="KEGG" id="gim:F1728_03035"/>
<dbReference type="AlphaFoldDB" id="A0A6I6A839"/>
<name>A0A6I6A839_9PLAN</name>
<evidence type="ECO:0000259" key="3">
    <source>
        <dbReference type="Pfam" id="PF08240"/>
    </source>
</evidence>
<dbReference type="Gene3D" id="3.90.180.10">
    <property type="entry name" value="Medium-chain alcohol dehydrogenases, catalytic domain"/>
    <property type="match status" value="2"/>
</dbReference>
<gene>
    <name evidence="4" type="ORF">F1728_03035</name>
</gene>
<organism evidence="4 5">
    <name type="scientific">Gimesia benthica</name>
    <dbReference type="NCBI Taxonomy" id="2608982"/>
    <lineage>
        <taxon>Bacteria</taxon>
        <taxon>Pseudomonadati</taxon>
        <taxon>Planctomycetota</taxon>
        <taxon>Planctomycetia</taxon>
        <taxon>Planctomycetales</taxon>
        <taxon>Planctomycetaceae</taxon>
        <taxon>Gimesia</taxon>
    </lineage>
</organism>
<evidence type="ECO:0000256" key="1">
    <source>
        <dbReference type="ARBA" id="ARBA00023002"/>
    </source>
</evidence>
<sequence>MFLPDATLILEQEAVTYFRTSPLLASHLVAPGQLELIDVPEPELPASPPADCAGQIIFQPETTCLCGSDLPYFNGTDEWEIEIGHSLHEMIGTVTATNGNRWKAGDRVLAVPVMQQGLQERFLLDESRTIPIVTNIPEEHALMAQPLGTALFALKKLPNLLDKTVAVVGQGPMGQLMNAALNNMGARQIIGIDLLESRLEVSPRMGATATICNRNHDPVTAIREILKGELPDIVIEAVGHADQQINLCVELCRQAGQILVFGVPPETIDNFRIRDLVFKNITVHSSINPDFNRDFPLAMQWLSEDRIDVGPIITHRFPLAEIQQAFELFRDRREGAIKVIVDFPAKQQA</sequence>
<dbReference type="EMBL" id="CP043930">
    <property type="protein sequence ID" value="QGQ21722.1"/>
    <property type="molecule type" value="Genomic_DNA"/>
</dbReference>
<dbReference type="Proteomes" id="UP000427281">
    <property type="component" value="Chromosome"/>
</dbReference>